<dbReference type="Proteomes" id="UP000222542">
    <property type="component" value="Unassembled WGS sequence"/>
</dbReference>
<dbReference type="InterPro" id="IPR054722">
    <property type="entry name" value="PolX-like_BBD"/>
</dbReference>
<feature type="region of interest" description="Disordered" evidence="1">
    <location>
        <begin position="30"/>
        <end position="53"/>
    </location>
</feature>
<reference evidence="3 4" key="2">
    <citation type="journal article" date="2017" name="Genome Biol.">
        <title>New reference genome sequences of hot pepper reveal the massive evolution of plant disease-resistance genes by retroduplication.</title>
        <authorList>
            <person name="Kim S."/>
            <person name="Park J."/>
            <person name="Yeom S.I."/>
            <person name="Kim Y.M."/>
            <person name="Seo E."/>
            <person name="Kim K.T."/>
            <person name="Kim M.S."/>
            <person name="Lee J.M."/>
            <person name="Cheong K."/>
            <person name="Shin H.S."/>
            <person name="Kim S.B."/>
            <person name="Han K."/>
            <person name="Lee J."/>
            <person name="Park M."/>
            <person name="Lee H.A."/>
            <person name="Lee H.Y."/>
            <person name="Lee Y."/>
            <person name="Oh S."/>
            <person name="Lee J.H."/>
            <person name="Choi E."/>
            <person name="Choi E."/>
            <person name="Lee S.E."/>
            <person name="Jeon J."/>
            <person name="Kim H."/>
            <person name="Choi G."/>
            <person name="Song H."/>
            <person name="Lee J."/>
            <person name="Lee S.C."/>
            <person name="Kwon J.K."/>
            <person name="Lee H.Y."/>
            <person name="Koo N."/>
            <person name="Hong Y."/>
            <person name="Kim R.W."/>
            <person name="Kang W.H."/>
            <person name="Huh J.H."/>
            <person name="Kang B.C."/>
            <person name="Yang T.J."/>
            <person name="Lee Y.H."/>
            <person name="Bennetzen J.L."/>
            <person name="Choi D."/>
        </authorList>
    </citation>
    <scope>NUCLEOTIDE SEQUENCE [LARGE SCALE GENOMIC DNA]</scope>
    <source>
        <strain evidence="4">cv. CM334</strain>
    </source>
</reference>
<dbReference type="EMBL" id="AYRZ02000003">
    <property type="protein sequence ID" value="PHT86323.1"/>
    <property type="molecule type" value="Genomic_DNA"/>
</dbReference>
<dbReference type="PANTHER" id="PTHR47592:SF24">
    <property type="entry name" value="BNACNNG30200D PROTEIN"/>
    <property type="match status" value="1"/>
</dbReference>
<dbReference type="Gramene" id="PHT86323">
    <property type="protein sequence ID" value="PHT86323"/>
    <property type="gene ID" value="T459_08429"/>
</dbReference>
<proteinExistence type="predicted"/>
<accession>A0A2G2ZWG2</accession>
<dbReference type="Pfam" id="PF22936">
    <property type="entry name" value="Pol_BBD"/>
    <property type="match status" value="1"/>
</dbReference>
<evidence type="ECO:0000259" key="2">
    <source>
        <dbReference type="Pfam" id="PF22936"/>
    </source>
</evidence>
<dbReference type="AlphaFoldDB" id="A0A2G2ZWG2"/>
<reference evidence="3 4" key="1">
    <citation type="journal article" date="2014" name="Nat. Genet.">
        <title>Genome sequence of the hot pepper provides insights into the evolution of pungency in Capsicum species.</title>
        <authorList>
            <person name="Kim S."/>
            <person name="Park M."/>
            <person name="Yeom S.I."/>
            <person name="Kim Y.M."/>
            <person name="Lee J.M."/>
            <person name="Lee H.A."/>
            <person name="Seo E."/>
            <person name="Choi J."/>
            <person name="Cheong K."/>
            <person name="Kim K.T."/>
            <person name="Jung K."/>
            <person name="Lee G.W."/>
            <person name="Oh S.K."/>
            <person name="Bae C."/>
            <person name="Kim S.B."/>
            <person name="Lee H.Y."/>
            <person name="Kim S.Y."/>
            <person name="Kim M.S."/>
            <person name="Kang B.C."/>
            <person name="Jo Y.D."/>
            <person name="Yang H.B."/>
            <person name="Jeong H.J."/>
            <person name="Kang W.H."/>
            <person name="Kwon J.K."/>
            <person name="Shin C."/>
            <person name="Lim J.Y."/>
            <person name="Park J.H."/>
            <person name="Huh J.H."/>
            <person name="Kim J.S."/>
            <person name="Kim B.D."/>
            <person name="Cohen O."/>
            <person name="Paran I."/>
            <person name="Suh M.C."/>
            <person name="Lee S.B."/>
            <person name="Kim Y.K."/>
            <person name="Shin Y."/>
            <person name="Noh S.J."/>
            <person name="Park J."/>
            <person name="Seo Y.S."/>
            <person name="Kwon S.Y."/>
            <person name="Kim H.A."/>
            <person name="Park J.M."/>
            <person name="Kim H.J."/>
            <person name="Choi S.B."/>
            <person name="Bosland P.W."/>
            <person name="Reeves G."/>
            <person name="Jo S.H."/>
            <person name="Lee B.W."/>
            <person name="Cho H.T."/>
            <person name="Choi H.S."/>
            <person name="Lee M.S."/>
            <person name="Yu Y."/>
            <person name="Do Choi Y."/>
            <person name="Park B.S."/>
            <person name="van Deynze A."/>
            <person name="Ashrafi H."/>
            <person name="Hill T."/>
            <person name="Kim W.T."/>
            <person name="Pai H.S."/>
            <person name="Ahn H.K."/>
            <person name="Yeam I."/>
            <person name="Giovannoni J.J."/>
            <person name="Rose J.K."/>
            <person name="Sorensen I."/>
            <person name="Lee S.J."/>
            <person name="Kim R.W."/>
            <person name="Choi I.Y."/>
            <person name="Choi B.S."/>
            <person name="Lim J.S."/>
            <person name="Lee Y.H."/>
            <person name="Choi D."/>
        </authorList>
    </citation>
    <scope>NUCLEOTIDE SEQUENCE [LARGE SCALE GENOMIC DNA]</scope>
    <source>
        <strain evidence="4">cv. CM334</strain>
    </source>
</reference>
<keyword evidence="4" id="KW-1185">Reference proteome</keyword>
<feature type="domain" description="Retrovirus-related Pol polyprotein from transposon TNT 1-94-like beta-barrel" evidence="2">
    <location>
        <begin position="76"/>
        <end position="129"/>
    </location>
</feature>
<gene>
    <name evidence="3" type="ORF">T459_08429</name>
</gene>
<evidence type="ECO:0000313" key="3">
    <source>
        <dbReference type="EMBL" id="PHT86323.1"/>
    </source>
</evidence>
<dbReference type="PANTHER" id="PTHR47592">
    <property type="entry name" value="PBF68 PROTEIN"/>
    <property type="match status" value="1"/>
</dbReference>
<evidence type="ECO:0000313" key="4">
    <source>
        <dbReference type="Proteomes" id="UP000222542"/>
    </source>
</evidence>
<organism evidence="3 4">
    <name type="scientific">Capsicum annuum</name>
    <name type="common">Capsicum pepper</name>
    <dbReference type="NCBI Taxonomy" id="4072"/>
    <lineage>
        <taxon>Eukaryota</taxon>
        <taxon>Viridiplantae</taxon>
        <taxon>Streptophyta</taxon>
        <taxon>Embryophyta</taxon>
        <taxon>Tracheophyta</taxon>
        <taxon>Spermatophyta</taxon>
        <taxon>Magnoliopsida</taxon>
        <taxon>eudicotyledons</taxon>
        <taxon>Gunneridae</taxon>
        <taxon>Pentapetalae</taxon>
        <taxon>asterids</taxon>
        <taxon>lamiids</taxon>
        <taxon>Solanales</taxon>
        <taxon>Solanaceae</taxon>
        <taxon>Solanoideae</taxon>
        <taxon>Capsiceae</taxon>
        <taxon>Capsicum</taxon>
    </lineage>
</organism>
<comment type="caution">
    <text evidence="3">The sequence shown here is derived from an EMBL/GenBank/DDBJ whole genome shotgun (WGS) entry which is preliminary data.</text>
</comment>
<sequence length="139" mass="15184">MTTDSKVHDAGTTMATTSIAMTSRTNALQAMAPAKKPKKIMGKKKDQANAAESKKEVDDLCAMLSECNMVENPCEWQMDFGAYRHVCTNKELFAAFAPAQGEEKIYMANSATAKVEGTGKVCFRNVDTQQCLVCFGLKK</sequence>
<evidence type="ECO:0000256" key="1">
    <source>
        <dbReference type="SAM" id="MobiDB-lite"/>
    </source>
</evidence>
<dbReference type="OMA" id="MVENPCE"/>
<protein>
    <recommendedName>
        <fullName evidence="2">Retrovirus-related Pol polyprotein from transposon TNT 1-94-like beta-barrel domain-containing protein</fullName>
    </recommendedName>
</protein>
<name>A0A2G2ZWG2_CAPAN</name>
<feature type="compositionally biased region" description="Basic and acidic residues" evidence="1">
    <location>
        <begin position="43"/>
        <end position="53"/>
    </location>
</feature>